<dbReference type="PANTHER" id="PTHR43591">
    <property type="entry name" value="METHYLTRANSFERASE"/>
    <property type="match status" value="1"/>
</dbReference>
<dbReference type="AlphaFoldDB" id="A0A9N9AFW9"/>
<evidence type="ECO:0000259" key="1">
    <source>
        <dbReference type="Pfam" id="PF13649"/>
    </source>
</evidence>
<feature type="domain" description="Methyltransferase" evidence="1">
    <location>
        <begin position="58"/>
        <end position="148"/>
    </location>
</feature>
<reference evidence="2" key="1">
    <citation type="submission" date="2021-06" db="EMBL/GenBank/DDBJ databases">
        <authorList>
            <person name="Kallberg Y."/>
            <person name="Tangrot J."/>
            <person name="Rosling A."/>
        </authorList>
    </citation>
    <scope>NUCLEOTIDE SEQUENCE</scope>
    <source>
        <strain evidence="2">FL130A</strain>
    </source>
</reference>
<dbReference type="Pfam" id="PF13649">
    <property type="entry name" value="Methyltransf_25"/>
    <property type="match status" value="1"/>
</dbReference>
<keyword evidence="3" id="KW-1185">Reference proteome</keyword>
<name>A0A9N9AFW9_9GLOM</name>
<sequence>MGVIQSSVNEIRNSHYIINVKEESEIERLQVEHHMLRETWQGNFSSPIARKLESGAEVLDVGCGPGTWLFDVASDYPESNFTGYDTIEAYPSFKPFNVEFCHGDLKLEMPFYKSGRTFDYVHVNSAFFLLSVGKFDINELVRVVKPGGWLEICAIDPLIYDTGPIANQTLYNFLEKMRKAQVDLSFVENLATILDNTGQLQNIQHDYRCVSLNRNESQIARAAAEIEFRWLVTFSVEYLNTPKSDFEKNVEILCTEAESYNSYVKLHRFFCQKMLV</sequence>
<dbReference type="OrthoDB" id="2013972at2759"/>
<dbReference type="PANTHER" id="PTHR43591:SF24">
    <property type="entry name" value="2-METHOXY-6-POLYPRENYL-1,4-BENZOQUINOL METHYLASE, MITOCHONDRIAL"/>
    <property type="match status" value="1"/>
</dbReference>
<dbReference type="CDD" id="cd02440">
    <property type="entry name" value="AdoMet_MTases"/>
    <property type="match status" value="1"/>
</dbReference>
<comment type="caution">
    <text evidence="2">The sequence shown here is derived from an EMBL/GenBank/DDBJ whole genome shotgun (WGS) entry which is preliminary data.</text>
</comment>
<dbReference type="GO" id="GO:0008168">
    <property type="term" value="F:methyltransferase activity"/>
    <property type="evidence" value="ECO:0007669"/>
    <property type="project" value="TreeGrafter"/>
</dbReference>
<dbReference type="Proteomes" id="UP000789508">
    <property type="component" value="Unassembled WGS sequence"/>
</dbReference>
<dbReference type="Gene3D" id="3.40.50.150">
    <property type="entry name" value="Vaccinia Virus protein VP39"/>
    <property type="match status" value="1"/>
</dbReference>
<gene>
    <name evidence="2" type="ORF">ALEPTO_LOCUS4804</name>
</gene>
<dbReference type="InterPro" id="IPR029063">
    <property type="entry name" value="SAM-dependent_MTases_sf"/>
</dbReference>
<accession>A0A9N9AFW9</accession>
<dbReference type="EMBL" id="CAJVPS010001185">
    <property type="protein sequence ID" value="CAG8528151.1"/>
    <property type="molecule type" value="Genomic_DNA"/>
</dbReference>
<dbReference type="InterPro" id="IPR041698">
    <property type="entry name" value="Methyltransf_25"/>
</dbReference>
<proteinExistence type="predicted"/>
<dbReference type="SUPFAM" id="SSF53335">
    <property type="entry name" value="S-adenosyl-L-methionine-dependent methyltransferases"/>
    <property type="match status" value="1"/>
</dbReference>
<organism evidence="2 3">
    <name type="scientific">Ambispora leptoticha</name>
    <dbReference type="NCBI Taxonomy" id="144679"/>
    <lineage>
        <taxon>Eukaryota</taxon>
        <taxon>Fungi</taxon>
        <taxon>Fungi incertae sedis</taxon>
        <taxon>Mucoromycota</taxon>
        <taxon>Glomeromycotina</taxon>
        <taxon>Glomeromycetes</taxon>
        <taxon>Archaeosporales</taxon>
        <taxon>Ambisporaceae</taxon>
        <taxon>Ambispora</taxon>
    </lineage>
</organism>
<protein>
    <submittedName>
        <fullName evidence="2">9343_t:CDS:1</fullName>
    </submittedName>
</protein>
<evidence type="ECO:0000313" key="3">
    <source>
        <dbReference type="Proteomes" id="UP000789508"/>
    </source>
</evidence>
<evidence type="ECO:0000313" key="2">
    <source>
        <dbReference type="EMBL" id="CAG8528151.1"/>
    </source>
</evidence>